<name>A0ABW6WL36_9ACTN</name>
<keyword evidence="1" id="KW-0805">Transcription regulation</keyword>
<evidence type="ECO:0000256" key="3">
    <source>
        <dbReference type="ARBA" id="ARBA00023163"/>
    </source>
</evidence>
<keyword evidence="7" id="KW-1185">Reference proteome</keyword>
<dbReference type="EMBL" id="JBIAZU010000006">
    <property type="protein sequence ID" value="MFF5293998.1"/>
    <property type="molecule type" value="Genomic_DNA"/>
</dbReference>
<keyword evidence="3" id="KW-0804">Transcription</keyword>
<dbReference type="PANTHER" id="PTHR30055:SF151">
    <property type="entry name" value="TRANSCRIPTIONAL REGULATORY PROTEIN"/>
    <property type="match status" value="1"/>
</dbReference>
<dbReference type="Gene3D" id="1.10.10.60">
    <property type="entry name" value="Homeodomain-like"/>
    <property type="match status" value="1"/>
</dbReference>
<comment type="caution">
    <text evidence="6">The sequence shown here is derived from an EMBL/GenBank/DDBJ whole genome shotgun (WGS) entry which is preliminary data.</text>
</comment>
<protein>
    <submittedName>
        <fullName evidence="6">TetR/AcrR family transcriptional regulator C-terminal domain-containing protein</fullName>
    </submittedName>
</protein>
<evidence type="ECO:0000256" key="2">
    <source>
        <dbReference type="ARBA" id="ARBA00023125"/>
    </source>
</evidence>
<feature type="domain" description="Tetracycline repressor TetR C-terminal" evidence="5">
    <location>
        <begin position="81"/>
        <end position="229"/>
    </location>
</feature>
<sequence>MPSPLIWSTPAPPARRSLSRRSIVAAAIEVADAHGAAALTMAAVADRLGDYTSMSLYRYVRSKVGLIDLMLDTAIAEVPLPDPAHGWRPALRQLGLDSWEMAHRHLWYAQLVHTRPPLGPNTMRRTEAVLRLLVEAGAAVPQALSYLALLDRHVFSAAVVDAEERGMAQAYGIDNADDLMAAIRETYRSVADPQAYPLLSGWMAAPTGPTSDEQVAQALDFILDGIDRQLRP</sequence>
<dbReference type="InterPro" id="IPR036271">
    <property type="entry name" value="Tet_transcr_reg_TetR-rel_C_sf"/>
</dbReference>
<dbReference type="RefSeq" id="WP_020512242.1">
    <property type="nucleotide sequence ID" value="NZ_JBIAZU010000006.1"/>
</dbReference>
<organism evidence="6 7">
    <name type="scientific">Paractinoplanes globisporus</name>
    <dbReference type="NCBI Taxonomy" id="113565"/>
    <lineage>
        <taxon>Bacteria</taxon>
        <taxon>Bacillati</taxon>
        <taxon>Actinomycetota</taxon>
        <taxon>Actinomycetes</taxon>
        <taxon>Micromonosporales</taxon>
        <taxon>Micromonosporaceae</taxon>
        <taxon>Paractinoplanes</taxon>
    </lineage>
</organism>
<dbReference type="InterPro" id="IPR001647">
    <property type="entry name" value="HTH_TetR"/>
</dbReference>
<dbReference type="Pfam" id="PF02909">
    <property type="entry name" value="TetR_C_1"/>
    <property type="match status" value="1"/>
</dbReference>
<dbReference type="Proteomes" id="UP001602245">
    <property type="component" value="Unassembled WGS sequence"/>
</dbReference>
<dbReference type="PANTHER" id="PTHR30055">
    <property type="entry name" value="HTH-TYPE TRANSCRIPTIONAL REGULATOR RUTR"/>
    <property type="match status" value="1"/>
</dbReference>
<accession>A0ABW6WL36</accession>
<dbReference type="InterPro" id="IPR009057">
    <property type="entry name" value="Homeodomain-like_sf"/>
</dbReference>
<dbReference type="SUPFAM" id="SSF46689">
    <property type="entry name" value="Homeodomain-like"/>
    <property type="match status" value="1"/>
</dbReference>
<dbReference type="InterPro" id="IPR004111">
    <property type="entry name" value="Repressor_TetR_C"/>
</dbReference>
<dbReference type="Gene3D" id="1.10.357.10">
    <property type="entry name" value="Tetracycline Repressor, domain 2"/>
    <property type="match status" value="1"/>
</dbReference>
<evidence type="ECO:0000256" key="1">
    <source>
        <dbReference type="ARBA" id="ARBA00023015"/>
    </source>
</evidence>
<dbReference type="SUPFAM" id="SSF48498">
    <property type="entry name" value="Tetracyclin repressor-like, C-terminal domain"/>
    <property type="match status" value="1"/>
</dbReference>
<evidence type="ECO:0000313" key="6">
    <source>
        <dbReference type="EMBL" id="MFF5293998.1"/>
    </source>
</evidence>
<dbReference type="Pfam" id="PF00440">
    <property type="entry name" value="TetR_N"/>
    <property type="match status" value="1"/>
</dbReference>
<proteinExistence type="predicted"/>
<reference evidence="6 7" key="1">
    <citation type="submission" date="2024-10" db="EMBL/GenBank/DDBJ databases">
        <title>The Natural Products Discovery Center: Release of the First 8490 Sequenced Strains for Exploring Actinobacteria Biosynthetic Diversity.</title>
        <authorList>
            <person name="Kalkreuter E."/>
            <person name="Kautsar S.A."/>
            <person name="Yang D."/>
            <person name="Bader C.D."/>
            <person name="Teijaro C.N."/>
            <person name="Fluegel L."/>
            <person name="Davis C.M."/>
            <person name="Simpson J.R."/>
            <person name="Lauterbach L."/>
            <person name="Steele A.D."/>
            <person name="Gui C."/>
            <person name="Meng S."/>
            <person name="Li G."/>
            <person name="Viehrig K."/>
            <person name="Ye F."/>
            <person name="Su P."/>
            <person name="Kiefer A.F."/>
            <person name="Nichols A."/>
            <person name="Cepeda A.J."/>
            <person name="Yan W."/>
            <person name="Fan B."/>
            <person name="Jiang Y."/>
            <person name="Adhikari A."/>
            <person name="Zheng C.-J."/>
            <person name="Schuster L."/>
            <person name="Cowan T.M."/>
            <person name="Smanski M.J."/>
            <person name="Chevrette M.G."/>
            <person name="De Carvalho L.P.S."/>
            <person name="Shen B."/>
        </authorList>
    </citation>
    <scope>NUCLEOTIDE SEQUENCE [LARGE SCALE GENOMIC DNA]</scope>
    <source>
        <strain evidence="6 7">NPDC000087</strain>
    </source>
</reference>
<gene>
    <name evidence="6" type="ORF">ACFY35_31575</name>
</gene>
<evidence type="ECO:0000259" key="5">
    <source>
        <dbReference type="Pfam" id="PF02909"/>
    </source>
</evidence>
<dbReference type="InterPro" id="IPR050109">
    <property type="entry name" value="HTH-type_TetR-like_transc_reg"/>
</dbReference>
<evidence type="ECO:0000313" key="7">
    <source>
        <dbReference type="Proteomes" id="UP001602245"/>
    </source>
</evidence>
<evidence type="ECO:0000259" key="4">
    <source>
        <dbReference type="Pfam" id="PF00440"/>
    </source>
</evidence>
<keyword evidence="2" id="KW-0238">DNA-binding</keyword>
<feature type="domain" description="HTH tetR-type" evidence="4">
    <location>
        <begin position="23"/>
        <end position="68"/>
    </location>
</feature>